<evidence type="ECO:0000313" key="1">
    <source>
        <dbReference type="EMBL" id="EST46696.1"/>
    </source>
</evidence>
<proteinExistence type="predicted"/>
<keyword evidence="3" id="KW-1185">Reference proteome</keyword>
<protein>
    <submittedName>
        <fullName evidence="1">Uncharacterized protein</fullName>
    </submittedName>
</protein>
<gene>
    <name evidence="1" type="ORF">SS50377_13290</name>
    <name evidence="2" type="ORF">SS50377_22639</name>
</gene>
<evidence type="ECO:0000313" key="2">
    <source>
        <dbReference type="EMBL" id="KAH0575020.1"/>
    </source>
</evidence>
<accession>V6LSN8</accession>
<organism evidence="1">
    <name type="scientific">Spironucleus salmonicida</name>
    <dbReference type="NCBI Taxonomy" id="348837"/>
    <lineage>
        <taxon>Eukaryota</taxon>
        <taxon>Metamonada</taxon>
        <taxon>Diplomonadida</taxon>
        <taxon>Hexamitidae</taxon>
        <taxon>Hexamitinae</taxon>
        <taxon>Spironucleus</taxon>
    </lineage>
</organism>
<reference evidence="2" key="2">
    <citation type="submission" date="2020-12" db="EMBL/GenBank/DDBJ databases">
        <title>New Spironucleus salmonicida genome in near-complete chromosomes.</title>
        <authorList>
            <person name="Xu F."/>
            <person name="Kurt Z."/>
            <person name="Jimenez-Gonzalez A."/>
            <person name="Astvaldsson A."/>
            <person name="Andersson J.O."/>
            <person name="Svard S.G."/>
        </authorList>
    </citation>
    <scope>NUCLEOTIDE SEQUENCE</scope>
    <source>
        <strain evidence="2">ATCC 50377</strain>
    </source>
</reference>
<dbReference type="VEuPathDB" id="GiardiaDB:SS50377_22639"/>
<dbReference type="EMBL" id="KI546071">
    <property type="protein sequence ID" value="EST46696.1"/>
    <property type="molecule type" value="Genomic_DNA"/>
</dbReference>
<dbReference type="EMBL" id="AUWU02000003">
    <property type="protein sequence ID" value="KAH0575020.1"/>
    <property type="molecule type" value="Genomic_DNA"/>
</dbReference>
<sequence length="195" mass="22521">MCLQIKFNIFNQVLSALKTIQYHLNSSPYDFSLLCIYHTHYPPLLHTAIRYPNNQECFPNYYRNAQKQKLKKLIIIIIISEIANFLTPNERLAAEHETRDSDCPETAKILHRITCSAFSKASSTGAENRPDNRLNCKLISVFHTQQLNDAFKQPSASTQSPVLQTNRADVPGRRCRQRAPARTFYVLENRKRPKT</sequence>
<name>V6LSN8_9EUKA</name>
<dbReference type="Proteomes" id="UP000018208">
    <property type="component" value="Unassembled WGS sequence"/>
</dbReference>
<evidence type="ECO:0000313" key="3">
    <source>
        <dbReference type="Proteomes" id="UP000018208"/>
    </source>
</evidence>
<dbReference type="AlphaFoldDB" id="V6LSN8"/>
<reference evidence="1 2" key="1">
    <citation type="journal article" date="2014" name="PLoS Genet.">
        <title>The Genome of Spironucleus salmonicida Highlights a Fish Pathogen Adapted to Fluctuating Environments.</title>
        <authorList>
            <person name="Xu F."/>
            <person name="Jerlstrom-Hultqvist J."/>
            <person name="Einarsson E."/>
            <person name="Astvaldsson A."/>
            <person name="Svard S.G."/>
            <person name="Andersson J.O."/>
        </authorList>
    </citation>
    <scope>NUCLEOTIDE SEQUENCE</scope>
    <source>
        <strain evidence="2">ATCC 50377</strain>
    </source>
</reference>